<evidence type="ECO:0000256" key="1">
    <source>
        <dbReference type="SAM" id="Phobius"/>
    </source>
</evidence>
<reference evidence="2 3" key="1">
    <citation type="journal article" date="2020" name="Mol. Biol. Evol.">
        <title>Distinct Expression and Methylation Patterns for Genes with Different Fates following a Single Whole-Genome Duplication in Flowering Plants.</title>
        <authorList>
            <person name="Shi T."/>
            <person name="Rahmani R.S."/>
            <person name="Gugger P.F."/>
            <person name="Wang M."/>
            <person name="Li H."/>
            <person name="Zhang Y."/>
            <person name="Li Z."/>
            <person name="Wang Q."/>
            <person name="Van de Peer Y."/>
            <person name="Marchal K."/>
            <person name="Chen J."/>
        </authorList>
    </citation>
    <scope>NUCLEOTIDE SEQUENCE [LARGE SCALE GENOMIC DNA]</scope>
    <source>
        <tissue evidence="2">Leaf</tissue>
    </source>
</reference>
<gene>
    <name evidence="2" type="ORF">HUJ06_014470</name>
</gene>
<keyword evidence="3" id="KW-1185">Reference proteome</keyword>
<sequence>MARFLLSESLGSTTQTSLGVAALFLCALALFMCASHSWGWRRWRGCYGHSYDPVIQLNTDAAILTTKRLQQVQPGDSSMVSRELCVWKKNILMGEKCQLPEFSGVIVYDSAGNIVPRAKTSHAGLSRK</sequence>
<dbReference type="PANTHER" id="PTHR33237:SF4">
    <property type="entry name" value="F14O23.12"/>
    <property type="match status" value="1"/>
</dbReference>
<keyword evidence="1" id="KW-1133">Transmembrane helix</keyword>
<accession>A0A822Z5M5</accession>
<feature type="transmembrane region" description="Helical" evidence="1">
    <location>
        <begin position="20"/>
        <end position="40"/>
    </location>
</feature>
<comment type="caution">
    <text evidence="2">The sequence shown here is derived from an EMBL/GenBank/DDBJ whole genome shotgun (WGS) entry which is preliminary data.</text>
</comment>
<dbReference type="AlphaFoldDB" id="A0A822Z5M5"/>
<name>A0A822Z5M5_NELNU</name>
<protein>
    <submittedName>
        <fullName evidence="2">Uncharacterized protein</fullName>
    </submittedName>
</protein>
<evidence type="ECO:0000313" key="2">
    <source>
        <dbReference type="EMBL" id="DAD40147.1"/>
    </source>
</evidence>
<keyword evidence="1" id="KW-0812">Transmembrane</keyword>
<dbReference type="PANTHER" id="PTHR33237">
    <property type="entry name" value="F2P16.13 PROTEIN-RELATED"/>
    <property type="match status" value="1"/>
</dbReference>
<dbReference type="EMBL" id="DUZY01000005">
    <property type="protein sequence ID" value="DAD40147.1"/>
    <property type="molecule type" value="Genomic_DNA"/>
</dbReference>
<organism evidence="2 3">
    <name type="scientific">Nelumbo nucifera</name>
    <name type="common">Sacred lotus</name>
    <dbReference type="NCBI Taxonomy" id="4432"/>
    <lineage>
        <taxon>Eukaryota</taxon>
        <taxon>Viridiplantae</taxon>
        <taxon>Streptophyta</taxon>
        <taxon>Embryophyta</taxon>
        <taxon>Tracheophyta</taxon>
        <taxon>Spermatophyta</taxon>
        <taxon>Magnoliopsida</taxon>
        <taxon>Proteales</taxon>
        <taxon>Nelumbonaceae</taxon>
        <taxon>Nelumbo</taxon>
    </lineage>
</organism>
<evidence type="ECO:0000313" key="3">
    <source>
        <dbReference type="Proteomes" id="UP000607653"/>
    </source>
</evidence>
<keyword evidence="1" id="KW-0472">Membrane</keyword>
<dbReference type="Proteomes" id="UP000607653">
    <property type="component" value="Unassembled WGS sequence"/>
</dbReference>
<proteinExistence type="predicted"/>